<evidence type="ECO:0000256" key="2">
    <source>
        <dbReference type="SAM" id="SignalP"/>
    </source>
</evidence>
<keyword evidence="4" id="KW-1185">Reference proteome</keyword>
<comment type="caution">
    <text evidence="3">The sequence shown here is derived from an EMBL/GenBank/DDBJ whole genome shotgun (WGS) entry which is preliminary data.</text>
</comment>
<keyword evidence="1" id="KW-1133">Transmembrane helix</keyword>
<feature type="chain" id="PRO_5047136508" evidence="2">
    <location>
        <begin position="17"/>
        <end position="336"/>
    </location>
</feature>
<protein>
    <submittedName>
        <fullName evidence="3">Delta-60 repeat domain-containing protein</fullName>
    </submittedName>
</protein>
<feature type="signal peptide" evidence="2">
    <location>
        <begin position="1"/>
        <end position="16"/>
    </location>
</feature>
<dbReference type="RefSeq" id="WP_263569562.1">
    <property type="nucleotide sequence ID" value="NZ_JAJIRN010000001.1"/>
</dbReference>
<evidence type="ECO:0000313" key="4">
    <source>
        <dbReference type="Proteomes" id="UP001209701"/>
    </source>
</evidence>
<proteinExistence type="predicted"/>
<keyword evidence="1" id="KW-0812">Transmembrane</keyword>
<dbReference type="Proteomes" id="UP001209701">
    <property type="component" value="Unassembled WGS sequence"/>
</dbReference>
<accession>A0ABT2Y9H2</accession>
<organism evidence="3 4">
    <name type="scientific">Roseateles oligotrophus</name>
    <dbReference type="NCBI Taxonomy" id="1769250"/>
    <lineage>
        <taxon>Bacteria</taxon>
        <taxon>Pseudomonadati</taxon>
        <taxon>Pseudomonadota</taxon>
        <taxon>Betaproteobacteria</taxon>
        <taxon>Burkholderiales</taxon>
        <taxon>Sphaerotilaceae</taxon>
        <taxon>Roseateles</taxon>
    </lineage>
</organism>
<keyword evidence="1" id="KW-0472">Membrane</keyword>
<gene>
    <name evidence="3" type="ORF">LNV07_02415</name>
</gene>
<evidence type="ECO:0000256" key="1">
    <source>
        <dbReference type="SAM" id="Phobius"/>
    </source>
</evidence>
<evidence type="ECO:0000313" key="3">
    <source>
        <dbReference type="EMBL" id="MCV2366951.1"/>
    </source>
</evidence>
<dbReference type="Pfam" id="PF17164">
    <property type="entry name" value="DUF5122"/>
    <property type="match status" value="1"/>
</dbReference>
<feature type="transmembrane region" description="Helical" evidence="1">
    <location>
        <begin position="310"/>
        <end position="327"/>
    </location>
</feature>
<reference evidence="3 4" key="1">
    <citation type="submission" date="2021-11" db="EMBL/GenBank/DDBJ databases">
        <authorList>
            <person name="Liang Q."/>
            <person name="Mou H."/>
            <person name="Liu Z."/>
        </authorList>
    </citation>
    <scope>NUCLEOTIDE SEQUENCE [LARGE SCALE GENOMIC DNA]</scope>
    <source>
        <strain evidence="3 4">CHU3</strain>
    </source>
</reference>
<dbReference type="InterPro" id="IPR013431">
    <property type="entry name" value="Delta_60_rpt"/>
</dbReference>
<sequence length="336" mass="35373">MPLAVTLLCQPGLAAAAAWTASTAQGQTVRIMQDSFRMRDGYLLERIYPDGSIDPAFGQQGVTAFRLGPDNEGPATLRLDGIGRLWVAGAALGPDGRGQAVVMRFTPQGLLDPTYAKQGRSATAPAAMQARALDLLPAPDGSTWVNGLIINAEGQERSGLWRLNSDGQVDTRFADGGLWVDQGVGETEALAFEQAPDGSLALGLRRGQGDAATLEIWSLTAGQSLPQLAQRVGGGGQAAARLVWREGRWQWLDAKGQVLPISAEFAPLRSASASAADAQAPASALAPDKPPPLAEGVSAAAGAAADDSGWWWPGAALLVGLAFFWFARRRRQRRRA</sequence>
<dbReference type="Gene3D" id="2.80.10.50">
    <property type="match status" value="1"/>
</dbReference>
<keyword evidence="2" id="KW-0732">Signal</keyword>
<name>A0ABT2Y9H2_9BURK</name>
<dbReference type="EMBL" id="JAJIRN010000001">
    <property type="protein sequence ID" value="MCV2366951.1"/>
    <property type="molecule type" value="Genomic_DNA"/>
</dbReference>